<dbReference type="GO" id="GO:0008168">
    <property type="term" value="F:methyltransferase activity"/>
    <property type="evidence" value="ECO:0007669"/>
    <property type="project" value="UniProtKB-KW"/>
</dbReference>
<dbReference type="Proteomes" id="UP000469558">
    <property type="component" value="Unassembled WGS sequence"/>
</dbReference>
<feature type="region of interest" description="Disordered" evidence="1">
    <location>
        <begin position="1"/>
        <end position="22"/>
    </location>
</feature>
<feature type="compositionally biased region" description="Basic residues" evidence="1">
    <location>
        <begin position="1"/>
        <end position="13"/>
    </location>
</feature>
<feature type="domain" description="Methyltransferase type 11" evidence="2">
    <location>
        <begin position="53"/>
        <end position="150"/>
    </location>
</feature>
<dbReference type="Pfam" id="PF08241">
    <property type="entry name" value="Methyltransf_11"/>
    <property type="match status" value="1"/>
</dbReference>
<comment type="caution">
    <text evidence="3">The sequence shown here is derived from an EMBL/GenBank/DDBJ whole genome shotgun (WGS) entry which is preliminary data.</text>
</comment>
<dbReference type="EMBL" id="QGMK01001651">
    <property type="protein sequence ID" value="TVY65661.1"/>
    <property type="molecule type" value="Genomic_DNA"/>
</dbReference>
<evidence type="ECO:0000313" key="4">
    <source>
        <dbReference type="Proteomes" id="UP000469558"/>
    </source>
</evidence>
<dbReference type="PANTHER" id="PTHR43591:SF24">
    <property type="entry name" value="2-METHOXY-6-POLYPRENYL-1,4-BENZOQUINOL METHYLASE, MITOCHONDRIAL"/>
    <property type="match status" value="1"/>
</dbReference>
<feature type="non-terminal residue" evidence="3">
    <location>
        <position position="1"/>
    </location>
</feature>
<dbReference type="PANTHER" id="PTHR43591">
    <property type="entry name" value="METHYLTRANSFERASE"/>
    <property type="match status" value="1"/>
</dbReference>
<proteinExistence type="predicted"/>
<dbReference type="GO" id="GO:0032259">
    <property type="term" value="P:methylation"/>
    <property type="evidence" value="ECO:0007669"/>
    <property type="project" value="UniProtKB-KW"/>
</dbReference>
<protein>
    <submittedName>
        <fullName evidence="3">Putative methyltransferase</fullName>
    </submittedName>
</protein>
<evidence type="ECO:0000259" key="2">
    <source>
        <dbReference type="Pfam" id="PF08241"/>
    </source>
</evidence>
<evidence type="ECO:0000313" key="3">
    <source>
        <dbReference type="EMBL" id="TVY65661.1"/>
    </source>
</evidence>
<sequence>NTSSRTRPKRRPARSTPPALSAHHELRTAENNAGYLLPKLQSLRERNPHLTLLDVGAGSGSISATLAKLIPDGHVTGVDLNPEILPRARAVAEMAGVTNIEFQQGSIMQLPFPDGAFDVTVCHQMLTHLKAPWDALSEMLRVTKQGGFVAAREGDLETECVWPELPGLLKFHKFAAGMMIMAGGSATGGRQLLSWALKAGVPREKIELSFSTWSYSTPEDRRVWAGTLIDHTKAGRLRDGGLKSGIVTESDLDEMAKDWEEWTERKDSSIAMMHGEIIIQK</sequence>
<name>A0A8T9BW96_9HELO</name>
<dbReference type="OrthoDB" id="10017101at2759"/>
<accession>A0A8T9BW96</accession>
<organism evidence="3 4">
    <name type="scientific">Lachnellula suecica</name>
    <dbReference type="NCBI Taxonomy" id="602035"/>
    <lineage>
        <taxon>Eukaryota</taxon>
        <taxon>Fungi</taxon>
        <taxon>Dikarya</taxon>
        <taxon>Ascomycota</taxon>
        <taxon>Pezizomycotina</taxon>
        <taxon>Leotiomycetes</taxon>
        <taxon>Helotiales</taxon>
        <taxon>Lachnaceae</taxon>
        <taxon>Lachnellula</taxon>
    </lineage>
</organism>
<dbReference type="Gene3D" id="3.40.50.150">
    <property type="entry name" value="Vaccinia Virus protein VP39"/>
    <property type="match status" value="1"/>
</dbReference>
<dbReference type="InterPro" id="IPR013216">
    <property type="entry name" value="Methyltransf_11"/>
</dbReference>
<keyword evidence="4" id="KW-1185">Reference proteome</keyword>
<evidence type="ECO:0000256" key="1">
    <source>
        <dbReference type="SAM" id="MobiDB-lite"/>
    </source>
</evidence>
<reference evidence="3 4" key="1">
    <citation type="submission" date="2018-05" db="EMBL/GenBank/DDBJ databases">
        <title>Genome sequencing and assembly of the regulated plant pathogen Lachnellula willkommii and related sister species for the development of diagnostic species identification markers.</title>
        <authorList>
            <person name="Giroux E."/>
            <person name="Bilodeau G."/>
        </authorList>
    </citation>
    <scope>NUCLEOTIDE SEQUENCE [LARGE SCALE GENOMIC DNA]</scope>
    <source>
        <strain evidence="3 4">CBS 268.59</strain>
    </source>
</reference>
<dbReference type="InterPro" id="IPR029063">
    <property type="entry name" value="SAM-dependent_MTases_sf"/>
</dbReference>
<gene>
    <name evidence="3" type="ORF">LSUE1_G008062</name>
</gene>
<dbReference type="AlphaFoldDB" id="A0A8T9BW96"/>
<keyword evidence="3" id="KW-0808">Transferase</keyword>
<dbReference type="CDD" id="cd02440">
    <property type="entry name" value="AdoMet_MTases"/>
    <property type="match status" value="1"/>
</dbReference>
<keyword evidence="3" id="KW-0489">Methyltransferase</keyword>
<dbReference type="SUPFAM" id="SSF53335">
    <property type="entry name" value="S-adenosyl-L-methionine-dependent methyltransferases"/>
    <property type="match status" value="1"/>
</dbReference>